<organism evidence="2">
    <name type="scientific">Amphimedon queenslandica</name>
    <name type="common">Sponge</name>
    <dbReference type="NCBI Taxonomy" id="400682"/>
    <lineage>
        <taxon>Eukaryota</taxon>
        <taxon>Metazoa</taxon>
        <taxon>Porifera</taxon>
        <taxon>Demospongiae</taxon>
        <taxon>Heteroscleromorpha</taxon>
        <taxon>Haplosclerida</taxon>
        <taxon>Niphatidae</taxon>
        <taxon>Amphimedon</taxon>
    </lineage>
</organism>
<protein>
    <submittedName>
        <fullName evidence="2">Uncharacterized protein</fullName>
    </submittedName>
</protein>
<evidence type="ECO:0000256" key="1">
    <source>
        <dbReference type="SAM" id="Phobius"/>
    </source>
</evidence>
<keyword evidence="1" id="KW-1133">Transmembrane helix</keyword>
<dbReference type="AlphaFoldDB" id="A0A1X7UQT2"/>
<sequence length="250" mass="28679">MKLLFIEINYKNQTNVTFVTDCTKLASLFISYGYFKVSVARLKSFIYWFIYIFISNILPGMIDDRDDGSMLLATLPLTDSATCFPSSSFPLSHLCYATLLTQIHRWDIIWDQDGIVEEPIQNLPEYLETQKLVQIFGRTHFANSVAMEVDVLIFLVYGSFSEVWIATNKRSMSLNSFATPLRYLRRKGLGTLLSKTCAKKNMWLALRHVIEENRSVKIARIDALQLRKDEDTVSWTSLANLMAATLHRAP</sequence>
<reference evidence="2" key="1">
    <citation type="submission" date="2017-05" db="UniProtKB">
        <authorList>
            <consortium name="EnsemblMetazoa"/>
        </authorList>
    </citation>
    <scope>IDENTIFICATION</scope>
</reference>
<accession>A0A1X7UQT2</accession>
<proteinExistence type="predicted"/>
<keyword evidence="1" id="KW-0812">Transmembrane</keyword>
<dbReference type="EnsemblMetazoa" id="Aqu2.1.29757_001">
    <property type="protein sequence ID" value="Aqu2.1.29757_001"/>
    <property type="gene ID" value="Aqu2.1.29757"/>
</dbReference>
<feature type="transmembrane region" description="Helical" evidence="1">
    <location>
        <begin position="45"/>
        <end position="62"/>
    </location>
</feature>
<dbReference type="InParanoid" id="A0A1X7UQT2"/>
<keyword evidence="1" id="KW-0472">Membrane</keyword>
<evidence type="ECO:0000313" key="2">
    <source>
        <dbReference type="EnsemblMetazoa" id="Aqu2.1.29757_001"/>
    </source>
</evidence>
<name>A0A1X7UQT2_AMPQE</name>